<dbReference type="Proteomes" id="UP000834106">
    <property type="component" value="Chromosome 7"/>
</dbReference>
<dbReference type="SUPFAM" id="SSF46565">
    <property type="entry name" value="Chaperone J-domain"/>
    <property type="match status" value="1"/>
</dbReference>
<dbReference type="InterPro" id="IPR036869">
    <property type="entry name" value="J_dom_sf"/>
</dbReference>
<dbReference type="SMART" id="SM00271">
    <property type="entry name" value="DnaJ"/>
    <property type="match status" value="1"/>
</dbReference>
<dbReference type="PROSITE" id="PS50076">
    <property type="entry name" value="DNAJ_2"/>
    <property type="match status" value="1"/>
</dbReference>
<proteinExistence type="predicted"/>
<reference evidence="5" key="1">
    <citation type="submission" date="2023-05" db="EMBL/GenBank/DDBJ databases">
        <authorList>
            <person name="Huff M."/>
        </authorList>
    </citation>
    <scope>NUCLEOTIDE SEQUENCE</scope>
</reference>
<accession>A0AAD1Z7H3</accession>
<evidence type="ECO:0000313" key="5">
    <source>
        <dbReference type="EMBL" id="CAI9764552.1"/>
    </source>
</evidence>
<dbReference type="PRINTS" id="PR00625">
    <property type="entry name" value="JDOMAIN"/>
</dbReference>
<dbReference type="CDD" id="cd06257">
    <property type="entry name" value="DnaJ"/>
    <property type="match status" value="1"/>
</dbReference>
<gene>
    <name evidence="5" type="ORF">FPE_LOCUS11982</name>
</gene>
<keyword evidence="6" id="KW-1185">Reference proteome</keyword>
<evidence type="ECO:0000313" key="6">
    <source>
        <dbReference type="Proteomes" id="UP000834106"/>
    </source>
</evidence>
<dbReference type="EMBL" id="OU503042">
    <property type="protein sequence ID" value="CAI9764552.1"/>
    <property type="molecule type" value="Genomic_DNA"/>
</dbReference>
<evidence type="ECO:0000256" key="3">
    <source>
        <dbReference type="SAM" id="MobiDB-lite"/>
    </source>
</evidence>
<dbReference type="PANTHER" id="PTHR45188">
    <property type="entry name" value="DNAJ PROTEIN P58IPK HOMOLOG"/>
    <property type="match status" value="1"/>
</dbReference>
<protein>
    <recommendedName>
        <fullName evidence="4">J domain-containing protein</fullName>
    </recommendedName>
</protein>
<dbReference type="Pfam" id="PF00226">
    <property type="entry name" value="DnaJ"/>
    <property type="match status" value="1"/>
</dbReference>
<organism evidence="5 6">
    <name type="scientific">Fraxinus pennsylvanica</name>
    <dbReference type="NCBI Taxonomy" id="56036"/>
    <lineage>
        <taxon>Eukaryota</taxon>
        <taxon>Viridiplantae</taxon>
        <taxon>Streptophyta</taxon>
        <taxon>Embryophyta</taxon>
        <taxon>Tracheophyta</taxon>
        <taxon>Spermatophyta</taxon>
        <taxon>Magnoliopsida</taxon>
        <taxon>eudicotyledons</taxon>
        <taxon>Gunneridae</taxon>
        <taxon>Pentapetalae</taxon>
        <taxon>asterids</taxon>
        <taxon>lamiids</taxon>
        <taxon>Lamiales</taxon>
        <taxon>Oleaceae</taxon>
        <taxon>Oleeae</taxon>
        <taxon>Fraxinus</taxon>
    </lineage>
</organism>
<feature type="region of interest" description="Disordered" evidence="3">
    <location>
        <begin position="161"/>
        <end position="184"/>
    </location>
</feature>
<evidence type="ECO:0000259" key="4">
    <source>
        <dbReference type="PROSITE" id="PS50076"/>
    </source>
</evidence>
<keyword evidence="2" id="KW-0802">TPR repeat</keyword>
<evidence type="ECO:0000256" key="2">
    <source>
        <dbReference type="ARBA" id="ARBA00022803"/>
    </source>
</evidence>
<evidence type="ECO:0000256" key="1">
    <source>
        <dbReference type="ARBA" id="ARBA00022737"/>
    </source>
</evidence>
<dbReference type="AlphaFoldDB" id="A0AAD1Z7H3"/>
<feature type="domain" description="J" evidence="4">
    <location>
        <begin position="74"/>
        <end position="140"/>
    </location>
</feature>
<name>A0AAD1Z7H3_9LAMI</name>
<dbReference type="PANTHER" id="PTHR45188:SF2">
    <property type="entry name" value="DNAJ HOMOLOG SUBFAMILY C MEMBER 7"/>
    <property type="match status" value="1"/>
</dbReference>
<dbReference type="InterPro" id="IPR001623">
    <property type="entry name" value="DnaJ_domain"/>
</dbReference>
<sequence length="184" mass="20818">MTLHSTFTSVDAPNKPLLVCMLLHIKLFGQNLHFLVSPFHSIHFPFLHPFSSPLLCSTAILSLMGDLRDSETHNFYYILGVPKTASLPDICRKYKTLIVKWHADKNPKNKAEAEAKIRSINEAYRALSIVKKRQANLSNGDEPKIPNYYKTDDEFYISSPTLLSRSSSQRSPSPSPRNLSRNSS</sequence>
<keyword evidence="1" id="KW-0677">Repeat</keyword>
<dbReference type="Gene3D" id="1.10.287.110">
    <property type="entry name" value="DnaJ domain"/>
    <property type="match status" value="1"/>
</dbReference>